<reference evidence="3" key="1">
    <citation type="journal article" date="2022" name="bioRxiv">
        <title>Sequencing and chromosome-scale assembly of the giantPleurodeles waltlgenome.</title>
        <authorList>
            <person name="Brown T."/>
            <person name="Elewa A."/>
            <person name="Iarovenko S."/>
            <person name="Subramanian E."/>
            <person name="Araus A.J."/>
            <person name="Petzold A."/>
            <person name="Susuki M."/>
            <person name="Suzuki K.-i.T."/>
            <person name="Hayashi T."/>
            <person name="Toyoda A."/>
            <person name="Oliveira C."/>
            <person name="Osipova E."/>
            <person name="Leigh N.D."/>
            <person name="Simon A."/>
            <person name="Yun M.H."/>
        </authorList>
    </citation>
    <scope>NUCLEOTIDE SEQUENCE</scope>
    <source>
        <strain evidence="3">20211129_DDA</strain>
        <tissue evidence="3">Liver</tissue>
    </source>
</reference>
<dbReference type="Gene3D" id="3.60.10.10">
    <property type="entry name" value="Endonuclease/exonuclease/phosphatase"/>
    <property type="match status" value="1"/>
</dbReference>
<evidence type="ECO:0000313" key="3">
    <source>
        <dbReference type="EMBL" id="KAJ1123108.1"/>
    </source>
</evidence>
<keyword evidence="4" id="KW-1185">Reference proteome</keyword>
<dbReference type="Proteomes" id="UP001066276">
    <property type="component" value="Chromosome 7"/>
</dbReference>
<dbReference type="AlphaFoldDB" id="A0AAV7P964"/>
<proteinExistence type="predicted"/>
<dbReference type="SUPFAM" id="SSF56219">
    <property type="entry name" value="DNase I-like"/>
    <property type="match status" value="1"/>
</dbReference>
<keyword evidence="1" id="KW-0175">Coiled coil</keyword>
<dbReference type="EMBL" id="JANPWB010000011">
    <property type="protein sequence ID" value="KAJ1123108.1"/>
    <property type="molecule type" value="Genomic_DNA"/>
</dbReference>
<gene>
    <name evidence="3" type="ORF">NDU88_001581</name>
</gene>
<name>A0AAV7P964_PLEWA</name>
<feature type="coiled-coil region" evidence="1">
    <location>
        <begin position="147"/>
        <end position="174"/>
    </location>
</feature>
<keyword evidence="2" id="KW-0472">Membrane</keyword>
<dbReference type="InterPro" id="IPR036691">
    <property type="entry name" value="Endo/exonu/phosph_ase_sf"/>
</dbReference>
<accession>A0AAV7P964</accession>
<evidence type="ECO:0000256" key="2">
    <source>
        <dbReference type="SAM" id="Phobius"/>
    </source>
</evidence>
<evidence type="ECO:0000256" key="1">
    <source>
        <dbReference type="SAM" id="Coils"/>
    </source>
</evidence>
<keyword evidence="2" id="KW-1133">Transmembrane helix</keyword>
<protein>
    <submittedName>
        <fullName evidence="3">Uncharacterized protein</fullName>
    </submittedName>
</protein>
<sequence length="359" mass="41275">MNTKPHMTAKLRMVMRNLHFVDVWREMYPTSRIFSCYTPTHGAYSRLDRFLLANDGLLDVRCVVYQVWFLSDHAPLLLECETHIPKPAIPLWRLRPDLLGDPEYKQDLRVVLNGYFSTNWGTARGIQWEALKVVIRGESLSKTYGIRKRLDQKLRQQEDVLAALQRQIDNCDASESDCLELRVNLHLREHLRAIYATPCGVGVTRIQEYLDGLRLPRFMEAQSEELKGEVSLDDLVFFVVLPGPRLLFFWLFCVFCLWLHTADMGKHPGKYRHLSLALPPKGVATLDIVLWARLHLAPVVHYIVLHWTPASGNFEALIPVSTPIHQDLLWWLHPPSLDRGFPLQSLTPVVLTTNASSLS</sequence>
<keyword evidence="2" id="KW-0812">Transmembrane</keyword>
<feature type="transmembrane region" description="Helical" evidence="2">
    <location>
        <begin position="235"/>
        <end position="259"/>
    </location>
</feature>
<organism evidence="3 4">
    <name type="scientific">Pleurodeles waltl</name>
    <name type="common">Iberian ribbed newt</name>
    <dbReference type="NCBI Taxonomy" id="8319"/>
    <lineage>
        <taxon>Eukaryota</taxon>
        <taxon>Metazoa</taxon>
        <taxon>Chordata</taxon>
        <taxon>Craniata</taxon>
        <taxon>Vertebrata</taxon>
        <taxon>Euteleostomi</taxon>
        <taxon>Amphibia</taxon>
        <taxon>Batrachia</taxon>
        <taxon>Caudata</taxon>
        <taxon>Salamandroidea</taxon>
        <taxon>Salamandridae</taxon>
        <taxon>Pleurodelinae</taxon>
        <taxon>Pleurodeles</taxon>
    </lineage>
</organism>
<comment type="caution">
    <text evidence="3">The sequence shown here is derived from an EMBL/GenBank/DDBJ whole genome shotgun (WGS) entry which is preliminary data.</text>
</comment>
<evidence type="ECO:0000313" key="4">
    <source>
        <dbReference type="Proteomes" id="UP001066276"/>
    </source>
</evidence>